<evidence type="ECO:0000313" key="3">
    <source>
        <dbReference type="Proteomes" id="UP000076486"/>
    </source>
</evidence>
<dbReference type="RefSeq" id="WP_231099574.1">
    <property type="nucleotide sequence ID" value="NZ_AUYC01000033.1"/>
</dbReference>
<feature type="transmembrane region" description="Helical" evidence="1">
    <location>
        <begin position="74"/>
        <end position="95"/>
    </location>
</feature>
<name>A0A161YLK2_9GAMM</name>
<protein>
    <submittedName>
        <fullName evidence="2">Uncharacterized protein</fullName>
    </submittedName>
</protein>
<keyword evidence="1" id="KW-1133">Transmembrane helix</keyword>
<keyword evidence="1" id="KW-0472">Membrane</keyword>
<dbReference type="AlphaFoldDB" id="A0A161YLK2"/>
<feature type="transmembrane region" description="Helical" evidence="1">
    <location>
        <begin position="48"/>
        <end position="68"/>
    </location>
</feature>
<accession>A0A161YLK2</accession>
<dbReference type="EMBL" id="AUYC01000033">
    <property type="protein sequence ID" value="KZN62334.1"/>
    <property type="molecule type" value="Genomic_DNA"/>
</dbReference>
<sequence>MFKSDLVTYLNSDEFHNTFITVLDDSLTLLAFVACCIFIVIKDKAAFRYSFLCLVFYVVGNFTYGPILSFDSGIVYRYIFWALNDIVFIAIVAYWALKDKMYMWQSIMVQLVVLPAPVLQLFRLVDRHLMDLSYSTYLYKSVLPIVNTVTIVLCFAPLIWHFSQKIKWKNGSLNH</sequence>
<feature type="transmembrane region" description="Helical" evidence="1">
    <location>
        <begin position="137"/>
        <end position="160"/>
    </location>
</feature>
<reference evidence="2 3" key="1">
    <citation type="submission" date="2013-07" db="EMBL/GenBank/DDBJ databases">
        <title>Comparative Genomic and Metabolomic Analysis of Twelve Strains of Pseudoalteromonas luteoviolacea.</title>
        <authorList>
            <person name="Vynne N.G."/>
            <person name="Mansson M."/>
            <person name="Gram L."/>
        </authorList>
    </citation>
    <scope>NUCLEOTIDE SEQUENCE [LARGE SCALE GENOMIC DNA]</scope>
    <source>
        <strain evidence="2 3">CPMOR-1</strain>
    </source>
</reference>
<dbReference type="Proteomes" id="UP000076486">
    <property type="component" value="Unassembled WGS sequence"/>
</dbReference>
<proteinExistence type="predicted"/>
<feature type="transmembrane region" description="Helical" evidence="1">
    <location>
        <begin position="20"/>
        <end position="41"/>
    </location>
</feature>
<evidence type="ECO:0000313" key="2">
    <source>
        <dbReference type="EMBL" id="KZN62334.1"/>
    </source>
</evidence>
<comment type="caution">
    <text evidence="2">The sequence shown here is derived from an EMBL/GenBank/DDBJ whole genome shotgun (WGS) entry which is preliminary data.</text>
</comment>
<keyword evidence="1" id="KW-0812">Transmembrane</keyword>
<feature type="transmembrane region" description="Helical" evidence="1">
    <location>
        <begin position="107"/>
        <end position="125"/>
    </location>
</feature>
<gene>
    <name evidence="2" type="ORF">N473_19710</name>
</gene>
<evidence type="ECO:0000256" key="1">
    <source>
        <dbReference type="SAM" id="Phobius"/>
    </source>
</evidence>
<dbReference type="PATRIC" id="fig|1365248.3.peg.3008"/>
<organism evidence="2 3">
    <name type="scientific">Pseudoalteromonas luteoviolacea CPMOR-1</name>
    <dbReference type="NCBI Taxonomy" id="1365248"/>
    <lineage>
        <taxon>Bacteria</taxon>
        <taxon>Pseudomonadati</taxon>
        <taxon>Pseudomonadota</taxon>
        <taxon>Gammaproteobacteria</taxon>
        <taxon>Alteromonadales</taxon>
        <taxon>Pseudoalteromonadaceae</taxon>
        <taxon>Pseudoalteromonas</taxon>
    </lineage>
</organism>